<dbReference type="GO" id="GO:0043386">
    <property type="term" value="P:mycotoxin biosynthetic process"/>
    <property type="evidence" value="ECO:0007669"/>
    <property type="project" value="UniProtKB-ARBA"/>
</dbReference>
<accession>A0A9W9K0B3</accession>
<reference evidence="11" key="2">
    <citation type="journal article" date="2023" name="IMA Fungus">
        <title>Comparative genomic study of the Penicillium genus elucidates a diverse pangenome and 15 lateral gene transfer events.</title>
        <authorList>
            <person name="Petersen C."/>
            <person name="Sorensen T."/>
            <person name="Nielsen M.R."/>
            <person name="Sondergaard T.E."/>
            <person name="Sorensen J.L."/>
            <person name="Fitzpatrick D.A."/>
            <person name="Frisvad J.C."/>
            <person name="Nielsen K.L."/>
        </authorList>
    </citation>
    <scope>NUCLEOTIDE SEQUENCE</scope>
    <source>
        <strain evidence="11">IBT 30069</strain>
    </source>
</reference>
<evidence type="ECO:0000256" key="2">
    <source>
        <dbReference type="ARBA" id="ARBA00010617"/>
    </source>
</evidence>
<dbReference type="GO" id="GO:0020037">
    <property type="term" value="F:heme binding"/>
    <property type="evidence" value="ECO:0007669"/>
    <property type="project" value="InterPro"/>
</dbReference>
<proteinExistence type="inferred from homology"/>
<evidence type="ECO:0000256" key="4">
    <source>
        <dbReference type="ARBA" id="ARBA00022723"/>
    </source>
</evidence>
<dbReference type="GO" id="GO:0005506">
    <property type="term" value="F:iron ion binding"/>
    <property type="evidence" value="ECO:0007669"/>
    <property type="project" value="InterPro"/>
</dbReference>
<comment type="similarity">
    <text evidence="2 9">Belongs to the cytochrome P450 family.</text>
</comment>
<evidence type="ECO:0000313" key="11">
    <source>
        <dbReference type="EMBL" id="KAJ5088393.1"/>
    </source>
</evidence>
<dbReference type="InterPro" id="IPR002403">
    <property type="entry name" value="Cyt_P450_E_grp-IV"/>
</dbReference>
<keyword evidence="6 8" id="KW-0408">Iron</keyword>
<dbReference type="AlphaFoldDB" id="A0A9W9K0B3"/>
<dbReference type="PANTHER" id="PTHR46206:SF2">
    <property type="entry name" value="CYTOCHROME P450 MONOOXYGENASE AUSG-RELATED"/>
    <property type="match status" value="1"/>
</dbReference>
<keyword evidence="10" id="KW-0472">Membrane</keyword>
<keyword evidence="12" id="KW-1185">Reference proteome</keyword>
<sequence>MAVLVELLNSPYLVQGICVALLVIFVSTFWGDLADEIPYFRVPLVGKEWWNISNKKAKSRFTQSARELIAEGFAKSKGVFQIMGGIRPLIILHPKYIDEIKSHPYLSFEGATRQNFFSARIAGFEPFHGNGSAQVGSDTVRIKLTQALGSLTIPLSKESALTIKDIFPPSNEWTSYNFSQKCPYIVARVSTLVFLGEKACRNEDWINVAVNYTIDAFLASRELRLWPSFLRPFVHHFLFKMKKLRQHLAVARGIVQKEIDRRQMIRDGTLPPEDPPRTHSDGLDWFKEVSESIGANYDMTGGQVGLSLAAIHTTSNLLTNIMYDLAAYPEYIQPLRDEIAAVIAEDGTLKKTSLLKLKLMDSVMKESQRTNPVSLTSLNRLARKEIPLSDGTVIPKGALIAVSTHVNTDESIYPNADKYDGYRFLKKRQEAGHEHRHQFVTTTTESFNFGHGLHACPGRFFAANESKILLIHLLLKYDWKLKDRNERPKNFEIGSEIIADPTVELLFRSREPGMDLSGLREVSA</sequence>
<dbReference type="EMBL" id="JAPQKH010000007">
    <property type="protein sequence ID" value="KAJ5088393.1"/>
    <property type="molecule type" value="Genomic_DNA"/>
</dbReference>
<name>A0A9W9K0B3_9EURO</name>
<reference evidence="11" key="1">
    <citation type="submission" date="2022-11" db="EMBL/GenBank/DDBJ databases">
        <authorList>
            <person name="Petersen C."/>
        </authorList>
    </citation>
    <scope>NUCLEOTIDE SEQUENCE</scope>
    <source>
        <strain evidence="11">IBT 30069</strain>
    </source>
</reference>
<keyword evidence="5 9" id="KW-0560">Oxidoreductase</keyword>
<evidence type="ECO:0008006" key="13">
    <source>
        <dbReference type="Google" id="ProtNLM"/>
    </source>
</evidence>
<feature type="transmembrane region" description="Helical" evidence="10">
    <location>
        <begin position="12"/>
        <end position="31"/>
    </location>
</feature>
<dbReference type="InterPro" id="IPR036396">
    <property type="entry name" value="Cyt_P450_sf"/>
</dbReference>
<evidence type="ECO:0000313" key="12">
    <source>
        <dbReference type="Proteomes" id="UP001149165"/>
    </source>
</evidence>
<dbReference type="OrthoDB" id="1844152at2759"/>
<evidence type="ECO:0000256" key="8">
    <source>
        <dbReference type="PIRSR" id="PIRSR602403-1"/>
    </source>
</evidence>
<evidence type="ECO:0000256" key="6">
    <source>
        <dbReference type="ARBA" id="ARBA00023004"/>
    </source>
</evidence>
<dbReference type="Pfam" id="PF00067">
    <property type="entry name" value="p450"/>
    <property type="match status" value="1"/>
</dbReference>
<keyword evidence="10" id="KW-1133">Transmembrane helix</keyword>
<feature type="binding site" description="axial binding residue" evidence="8">
    <location>
        <position position="456"/>
    </location>
    <ligand>
        <name>heme</name>
        <dbReference type="ChEBI" id="CHEBI:30413"/>
    </ligand>
    <ligandPart>
        <name>Fe</name>
        <dbReference type="ChEBI" id="CHEBI:18248"/>
    </ligandPart>
</feature>
<dbReference type="PRINTS" id="PR00465">
    <property type="entry name" value="EP450IV"/>
</dbReference>
<dbReference type="InterPro" id="IPR017972">
    <property type="entry name" value="Cyt_P450_CS"/>
</dbReference>
<evidence type="ECO:0000256" key="9">
    <source>
        <dbReference type="RuleBase" id="RU000461"/>
    </source>
</evidence>
<comment type="caution">
    <text evidence="11">The sequence shown here is derived from an EMBL/GenBank/DDBJ whole genome shotgun (WGS) entry which is preliminary data.</text>
</comment>
<dbReference type="CDD" id="cd11041">
    <property type="entry name" value="CYP503A1-like"/>
    <property type="match status" value="1"/>
</dbReference>
<keyword evidence="4 8" id="KW-0479">Metal-binding</keyword>
<evidence type="ECO:0000256" key="7">
    <source>
        <dbReference type="ARBA" id="ARBA00023033"/>
    </source>
</evidence>
<evidence type="ECO:0000256" key="3">
    <source>
        <dbReference type="ARBA" id="ARBA00022617"/>
    </source>
</evidence>
<dbReference type="GO" id="GO:0016705">
    <property type="term" value="F:oxidoreductase activity, acting on paired donors, with incorporation or reduction of molecular oxygen"/>
    <property type="evidence" value="ECO:0007669"/>
    <property type="project" value="InterPro"/>
</dbReference>
<protein>
    <recommendedName>
        <fullName evidence="13">Cytochrome P450</fullName>
    </recommendedName>
</protein>
<dbReference type="PROSITE" id="PS00086">
    <property type="entry name" value="CYTOCHROME_P450"/>
    <property type="match status" value="1"/>
</dbReference>
<dbReference type="PANTHER" id="PTHR46206">
    <property type="entry name" value="CYTOCHROME P450"/>
    <property type="match status" value="1"/>
</dbReference>
<evidence type="ECO:0000256" key="1">
    <source>
        <dbReference type="ARBA" id="ARBA00001971"/>
    </source>
</evidence>
<dbReference type="Proteomes" id="UP001149165">
    <property type="component" value="Unassembled WGS sequence"/>
</dbReference>
<dbReference type="GO" id="GO:0004497">
    <property type="term" value="F:monooxygenase activity"/>
    <property type="evidence" value="ECO:0007669"/>
    <property type="project" value="UniProtKB-KW"/>
</dbReference>
<keyword evidence="7 9" id="KW-0503">Monooxygenase</keyword>
<comment type="cofactor">
    <cofactor evidence="1 8">
        <name>heme</name>
        <dbReference type="ChEBI" id="CHEBI:30413"/>
    </cofactor>
</comment>
<organism evidence="11 12">
    <name type="scientific">Penicillium angulare</name>
    <dbReference type="NCBI Taxonomy" id="116970"/>
    <lineage>
        <taxon>Eukaryota</taxon>
        <taxon>Fungi</taxon>
        <taxon>Dikarya</taxon>
        <taxon>Ascomycota</taxon>
        <taxon>Pezizomycotina</taxon>
        <taxon>Eurotiomycetes</taxon>
        <taxon>Eurotiomycetidae</taxon>
        <taxon>Eurotiales</taxon>
        <taxon>Aspergillaceae</taxon>
        <taxon>Penicillium</taxon>
    </lineage>
</organism>
<keyword evidence="10" id="KW-0812">Transmembrane</keyword>
<evidence type="ECO:0000256" key="5">
    <source>
        <dbReference type="ARBA" id="ARBA00023002"/>
    </source>
</evidence>
<dbReference type="InterPro" id="IPR001128">
    <property type="entry name" value="Cyt_P450"/>
</dbReference>
<evidence type="ECO:0000256" key="10">
    <source>
        <dbReference type="SAM" id="Phobius"/>
    </source>
</evidence>
<dbReference type="Gene3D" id="1.10.630.10">
    <property type="entry name" value="Cytochrome P450"/>
    <property type="match status" value="1"/>
</dbReference>
<keyword evidence="3 8" id="KW-0349">Heme</keyword>
<dbReference type="SUPFAM" id="SSF48264">
    <property type="entry name" value="Cytochrome P450"/>
    <property type="match status" value="1"/>
</dbReference>
<gene>
    <name evidence="11" type="ORF">N7456_012009</name>
</gene>